<gene>
    <name evidence="1" type="ORF">BDD16_004495</name>
</gene>
<protein>
    <recommendedName>
        <fullName evidence="3">DUF3780 domain-containing protein</fullName>
    </recommendedName>
</protein>
<dbReference type="InterPro" id="IPR024220">
    <property type="entry name" value="DUF3780"/>
</dbReference>
<dbReference type="EMBL" id="JACCFH010000002">
    <property type="protein sequence ID" value="NYG35433.1"/>
    <property type="molecule type" value="Genomic_DNA"/>
</dbReference>
<proteinExistence type="predicted"/>
<organism evidence="1 2">
    <name type="scientific">Sphaerotilus montanus</name>
    <dbReference type="NCBI Taxonomy" id="522889"/>
    <lineage>
        <taxon>Bacteria</taxon>
        <taxon>Pseudomonadati</taxon>
        <taxon>Pseudomonadota</taxon>
        <taxon>Betaproteobacteria</taxon>
        <taxon>Burkholderiales</taxon>
        <taxon>Sphaerotilaceae</taxon>
        <taxon>Sphaerotilus</taxon>
    </lineage>
</organism>
<name>A0A7Y9R2C1_9BURK</name>
<dbReference type="Proteomes" id="UP000518288">
    <property type="component" value="Unassembled WGS sequence"/>
</dbReference>
<evidence type="ECO:0008006" key="3">
    <source>
        <dbReference type="Google" id="ProtNLM"/>
    </source>
</evidence>
<accession>A0A7Y9R2C1</accession>
<dbReference type="AlphaFoldDB" id="A0A7Y9R2C1"/>
<keyword evidence="2" id="KW-1185">Reference proteome</keyword>
<dbReference type="RefSeq" id="WP_179636329.1">
    <property type="nucleotide sequence ID" value="NZ_JACCFH010000002.1"/>
</dbReference>
<sequence length="212" mass="23174">MTSKTSTRNSADGRKVVGLGFLPDEARHGFLVDVPKGTGPDAMVCISEHRGADLDGLGERHSSPLNPASPALRVLIDRSRWLVLAPAFWEDANRRLRANGLPVAKFVKNPAKPVPLHASLGKELCVLCWAVEDAPPTDIPNALRNWEALAPEERWWLFTMTVATTGQALQKSIGWRKALRAALADNPFIKGEGLSPRARRELLGHSQLALNL</sequence>
<reference evidence="1 2" key="1">
    <citation type="submission" date="2020-07" db="EMBL/GenBank/DDBJ databases">
        <title>Genomic Encyclopedia of Archaeal and Bacterial Type Strains, Phase II (KMG-II): from individual species to whole genera.</title>
        <authorList>
            <person name="Goeker M."/>
        </authorList>
    </citation>
    <scope>NUCLEOTIDE SEQUENCE [LARGE SCALE GENOMIC DNA]</scope>
    <source>
        <strain evidence="1 2">DSM 21226</strain>
    </source>
</reference>
<evidence type="ECO:0000313" key="1">
    <source>
        <dbReference type="EMBL" id="NYG35433.1"/>
    </source>
</evidence>
<evidence type="ECO:0000313" key="2">
    <source>
        <dbReference type="Proteomes" id="UP000518288"/>
    </source>
</evidence>
<dbReference type="Pfam" id="PF12635">
    <property type="entry name" value="DUF3780"/>
    <property type="match status" value="1"/>
</dbReference>
<comment type="caution">
    <text evidence="1">The sequence shown here is derived from an EMBL/GenBank/DDBJ whole genome shotgun (WGS) entry which is preliminary data.</text>
</comment>